<dbReference type="OrthoDB" id="3357985at2759"/>
<dbReference type="Pfam" id="PF00651">
    <property type="entry name" value="BTB"/>
    <property type="match status" value="1"/>
</dbReference>
<dbReference type="EMBL" id="JACAZI010000007">
    <property type="protein sequence ID" value="KAF7356461.1"/>
    <property type="molecule type" value="Genomic_DNA"/>
</dbReference>
<evidence type="ECO:0000313" key="3">
    <source>
        <dbReference type="Proteomes" id="UP000620124"/>
    </source>
</evidence>
<reference evidence="2" key="1">
    <citation type="submission" date="2020-05" db="EMBL/GenBank/DDBJ databases">
        <title>Mycena genomes resolve the evolution of fungal bioluminescence.</title>
        <authorList>
            <person name="Tsai I.J."/>
        </authorList>
    </citation>
    <scope>NUCLEOTIDE SEQUENCE</scope>
    <source>
        <strain evidence="2">CCC161011</strain>
    </source>
</reference>
<accession>A0A8H6YCZ2</accession>
<name>A0A8H6YCZ2_9AGAR</name>
<evidence type="ECO:0000313" key="2">
    <source>
        <dbReference type="EMBL" id="KAF7356461.1"/>
    </source>
</evidence>
<sequence length="234" mass="26070">MADAPPFPATEPTITCKNAKPFNDDAADIIVRSVPDNVDFRVHKAFLSVASPVFRDMFSLPQNEAMVAASGFSAAFMKDGLHIVTLDEDQETLGTLLRMCYPQWMLLDCDPLLPTIERVLAVFEAASKYAMDGIEQQVRAALVAPRFVEPNPLRVFAIAVKHRLYEEAKICARYTLRTPVLGKAYKPELEHITAGAYHRPSRIPRPLWGGRSARRPGCTLDHERDVGLVRVLAL</sequence>
<dbReference type="SMART" id="SM00225">
    <property type="entry name" value="BTB"/>
    <property type="match status" value="1"/>
</dbReference>
<gene>
    <name evidence="2" type="ORF">MVEN_00979200</name>
</gene>
<keyword evidence="3" id="KW-1185">Reference proteome</keyword>
<dbReference type="SUPFAM" id="SSF54695">
    <property type="entry name" value="POZ domain"/>
    <property type="match status" value="1"/>
</dbReference>
<dbReference type="PROSITE" id="PS50097">
    <property type="entry name" value="BTB"/>
    <property type="match status" value="1"/>
</dbReference>
<organism evidence="2 3">
    <name type="scientific">Mycena venus</name>
    <dbReference type="NCBI Taxonomy" id="2733690"/>
    <lineage>
        <taxon>Eukaryota</taxon>
        <taxon>Fungi</taxon>
        <taxon>Dikarya</taxon>
        <taxon>Basidiomycota</taxon>
        <taxon>Agaricomycotina</taxon>
        <taxon>Agaricomycetes</taxon>
        <taxon>Agaricomycetidae</taxon>
        <taxon>Agaricales</taxon>
        <taxon>Marasmiineae</taxon>
        <taxon>Mycenaceae</taxon>
        <taxon>Mycena</taxon>
    </lineage>
</organism>
<proteinExistence type="predicted"/>
<feature type="domain" description="BTB" evidence="1">
    <location>
        <begin position="27"/>
        <end position="101"/>
    </location>
</feature>
<evidence type="ECO:0000259" key="1">
    <source>
        <dbReference type="PROSITE" id="PS50097"/>
    </source>
</evidence>
<dbReference type="CDD" id="cd18186">
    <property type="entry name" value="BTB_POZ_ZBTB_KLHL-like"/>
    <property type="match status" value="1"/>
</dbReference>
<protein>
    <submittedName>
        <fullName evidence="2">BTB domain-containing protein</fullName>
    </submittedName>
</protein>
<dbReference type="Gene3D" id="3.30.710.10">
    <property type="entry name" value="Potassium Channel Kv1.1, Chain A"/>
    <property type="match status" value="1"/>
</dbReference>
<comment type="caution">
    <text evidence="2">The sequence shown here is derived from an EMBL/GenBank/DDBJ whole genome shotgun (WGS) entry which is preliminary data.</text>
</comment>
<dbReference type="AlphaFoldDB" id="A0A8H6YCZ2"/>
<dbReference type="InterPro" id="IPR000210">
    <property type="entry name" value="BTB/POZ_dom"/>
</dbReference>
<dbReference type="InterPro" id="IPR011333">
    <property type="entry name" value="SKP1/BTB/POZ_sf"/>
</dbReference>
<dbReference type="Proteomes" id="UP000620124">
    <property type="component" value="Unassembled WGS sequence"/>
</dbReference>